<dbReference type="AlphaFoldDB" id="A0A841ET52"/>
<reference evidence="2 3" key="1">
    <citation type="submission" date="2020-08" db="EMBL/GenBank/DDBJ databases">
        <title>Functional genomics of gut bacteria from endangered species of beetles.</title>
        <authorList>
            <person name="Carlos-Shanley C."/>
        </authorList>
    </citation>
    <scope>NUCLEOTIDE SEQUENCE [LARGE SCALE GENOMIC DNA]</scope>
    <source>
        <strain evidence="2 3">S00070</strain>
    </source>
</reference>
<sequence>MIANKLEIAYPIILVLGGLALSLFPIFWSFGNGEGQSQVLLFLW</sequence>
<organism evidence="2 3">
    <name type="scientific">Arcicella rosea</name>
    <dbReference type="NCBI Taxonomy" id="502909"/>
    <lineage>
        <taxon>Bacteria</taxon>
        <taxon>Pseudomonadati</taxon>
        <taxon>Bacteroidota</taxon>
        <taxon>Cytophagia</taxon>
        <taxon>Cytophagales</taxon>
        <taxon>Flectobacillaceae</taxon>
        <taxon>Arcicella</taxon>
    </lineage>
</organism>
<evidence type="ECO:0000256" key="1">
    <source>
        <dbReference type="SAM" id="Phobius"/>
    </source>
</evidence>
<dbReference type="EMBL" id="JACHKT010000013">
    <property type="protein sequence ID" value="MBB6003460.1"/>
    <property type="molecule type" value="Genomic_DNA"/>
</dbReference>
<accession>A0A841ET52</accession>
<protein>
    <submittedName>
        <fullName evidence="2">Uncharacterized protein</fullName>
    </submittedName>
</protein>
<keyword evidence="1" id="KW-0472">Membrane</keyword>
<name>A0A841ET52_9BACT</name>
<gene>
    <name evidence="2" type="ORF">HNP25_002118</name>
</gene>
<evidence type="ECO:0000313" key="3">
    <source>
        <dbReference type="Proteomes" id="UP000524404"/>
    </source>
</evidence>
<comment type="caution">
    <text evidence="2">The sequence shown here is derived from an EMBL/GenBank/DDBJ whole genome shotgun (WGS) entry which is preliminary data.</text>
</comment>
<keyword evidence="1" id="KW-0812">Transmembrane</keyword>
<feature type="transmembrane region" description="Helical" evidence="1">
    <location>
        <begin position="12"/>
        <end position="31"/>
    </location>
</feature>
<evidence type="ECO:0000313" key="2">
    <source>
        <dbReference type="EMBL" id="MBB6003460.1"/>
    </source>
</evidence>
<proteinExistence type="predicted"/>
<dbReference type="Proteomes" id="UP000524404">
    <property type="component" value="Unassembled WGS sequence"/>
</dbReference>
<keyword evidence="3" id="KW-1185">Reference proteome</keyword>
<keyword evidence="1" id="KW-1133">Transmembrane helix</keyword>